<name>A0A1E2SMR2_LEIXY</name>
<feature type="compositionally biased region" description="Polar residues" evidence="1">
    <location>
        <begin position="10"/>
        <end position="24"/>
    </location>
</feature>
<feature type="region of interest" description="Disordered" evidence="1">
    <location>
        <begin position="1"/>
        <end position="26"/>
    </location>
</feature>
<evidence type="ECO:0000256" key="1">
    <source>
        <dbReference type="SAM" id="MobiDB-lite"/>
    </source>
</evidence>
<protein>
    <submittedName>
        <fullName evidence="2">Uncharacterized protein</fullName>
    </submittedName>
</protein>
<dbReference type="AlphaFoldDB" id="A0A1E2SMR2"/>
<sequence length="93" mass="10561">MREYGWATAAASSAEQTPVPSLSERQPHLHGLGHLAFGRRPRCGCGSESLADERYEIRVATEPSPTWVPLRHQRTGWCRTHFVYSDRMPLLSR</sequence>
<evidence type="ECO:0000313" key="2">
    <source>
        <dbReference type="EMBL" id="ODA91132.1"/>
    </source>
</evidence>
<dbReference type="Proteomes" id="UP000094426">
    <property type="component" value="Unassembled WGS sequence"/>
</dbReference>
<dbReference type="EMBL" id="LNZG01000001">
    <property type="protein sequence ID" value="ODA91132.1"/>
    <property type="molecule type" value="Genomic_DNA"/>
</dbReference>
<evidence type="ECO:0000313" key="3">
    <source>
        <dbReference type="Proteomes" id="UP000094426"/>
    </source>
</evidence>
<organism evidence="2 3">
    <name type="scientific">Leifsonia xyli subsp. xyli</name>
    <dbReference type="NCBI Taxonomy" id="59736"/>
    <lineage>
        <taxon>Bacteria</taxon>
        <taxon>Bacillati</taxon>
        <taxon>Actinomycetota</taxon>
        <taxon>Actinomycetes</taxon>
        <taxon>Micrococcales</taxon>
        <taxon>Microbacteriaceae</taxon>
        <taxon>Leifsonia</taxon>
    </lineage>
</organism>
<accession>A0A1E2SMR2</accession>
<gene>
    <name evidence="2" type="ORF">ATY41_00015</name>
</gene>
<proteinExistence type="predicted"/>
<comment type="caution">
    <text evidence="2">The sequence shown here is derived from an EMBL/GenBank/DDBJ whole genome shotgun (WGS) entry which is preliminary data.</text>
</comment>
<reference evidence="2 3" key="1">
    <citation type="submission" date="2015-11" db="EMBL/GenBank/DDBJ databases">
        <authorList>
            <person name="Zhang Y."/>
            <person name="Guo Z."/>
        </authorList>
    </citation>
    <scope>NUCLEOTIDE SEQUENCE [LARGE SCALE GENOMIC DNA]</scope>
    <source>
        <strain evidence="3">gdw1</strain>
    </source>
</reference>